<keyword evidence="2" id="KW-1185">Reference proteome</keyword>
<reference evidence="1 2" key="1">
    <citation type="submission" date="2023-07" db="EMBL/GenBank/DDBJ databases">
        <title>Sorghum-associated microbial communities from plants grown in Nebraska, USA.</title>
        <authorList>
            <person name="Schachtman D."/>
        </authorList>
    </citation>
    <scope>NUCLEOTIDE SEQUENCE [LARGE SCALE GENOMIC DNA]</scope>
    <source>
        <strain evidence="1 2">DS1314</strain>
    </source>
</reference>
<accession>A0ABT9WB94</accession>
<sequence length="142" mass="15909">MKKVLVAILLICITFSLISCKVSSGKSEIMDDGIVINQTSTSLGGESPDITEVSYSVNLQNKLGKPILIISIQPVISKDLQDRLIDDSIRLEVNKKIESNESEEVSGYLKIDTEGLSKEEIMKFELVIREYKIQTEQFVRTN</sequence>
<gene>
    <name evidence="1" type="ORF">J2T19_001973</name>
</gene>
<proteinExistence type="predicted"/>
<dbReference type="Proteomes" id="UP001233836">
    <property type="component" value="Unassembled WGS sequence"/>
</dbReference>
<dbReference type="RefSeq" id="WP_307215136.1">
    <property type="nucleotide sequence ID" value="NZ_JAUSTI010000004.1"/>
</dbReference>
<dbReference type="PROSITE" id="PS51257">
    <property type="entry name" value="PROKAR_LIPOPROTEIN"/>
    <property type="match status" value="1"/>
</dbReference>
<evidence type="ECO:0000313" key="2">
    <source>
        <dbReference type="Proteomes" id="UP001233836"/>
    </source>
</evidence>
<protein>
    <recommendedName>
        <fullName evidence="3">Lipoprotein</fullName>
    </recommendedName>
</protein>
<dbReference type="EMBL" id="JAUSTI010000004">
    <property type="protein sequence ID" value="MDQ0170531.1"/>
    <property type="molecule type" value="Genomic_DNA"/>
</dbReference>
<evidence type="ECO:0000313" key="1">
    <source>
        <dbReference type="EMBL" id="MDQ0170531.1"/>
    </source>
</evidence>
<name>A0ABT9WB94_9BACL</name>
<comment type="caution">
    <text evidence="1">The sequence shown here is derived from an EMBL/GenBank/DDBJ whole genome shotgun (WGS) entry which is preliminary data.</text>
</comment>
<organism evidence="1 2">
    <name type="scientific">Paenibacillus tundrae</name>
    <dbReference type="NCBI Taxonomy" id="528187"/>
    <lineage>
        <taxon>Bacteria</taxon>
        <taxon>Bacillati</taxon>
        <taxon>Bacillota</taxon>
        <taxon>Bacilli</taxon>
        <taxon>Bacillales</taxon>
        <taxon>Paenibacillaceae</taxon>
        <taxon>Paenibacillus</taxon>
    </lineage>
</organism>
<evidence type="ECO:0008006" key="3">
    <source>
        <dbReference type="Google" id="ProtNLM"/>
    </source>
</evidence>